<dbReference type="EMBL" id="CP071793">
    <property type="protein sequence ID" value="QTD48486.1"/>
    <property type="molecule type" value="Genomic_DNA"/>
</dbReference>
<organism evidence="1 2">
    <name type="scientific">Sulfidibacter corallicola</name>
    <dbReference type="NCBI Taxonomy" id="2818388"/>
    <lineage>
        <taxon>Bacteria</taxon>
        <taxon>Pseudomonadati</taxon>
        <taxon>Acidobacteriota</taxon>
        <taxon>Holophagae</taxon>
        <taxon>Acanthopleuribacterales</taxon>
        <taxon>Acanthopleuribacteraceae</taxon>
        <taxon>Sulfidibacter</taxon>
    </lineage>
</organism>
<accession>A0A8A4TEV4</accession>
<name>A0A8A4TEV4_SULCO</name>
<gene>
    <name evidence="1" type="ORF">J3U87_23145</name>
</gene>
<reference evidence="1" key="1">
    <citation type="submission" date="2021-03" db="EMBL/GenBank/DDBJ databases">
        <title>Acanthopleuribacteraceae sp. M133.</title>
        <authorList>
            <person name="Wang G."/>
        </authorList>
    </citation>
    <scope>NUCLEOTIDE SEQUENCE</scope>
    <source>
        <strain evidence="1">M133</strain>
    </source>
</reference>
<dbReference type="AlphaFoldDB" id="A0A8A4TEV4"/>
<protein>
    <submittedName>
        <fullName evidence="1">Uncharacterized protein</fullName>
    </submittedName>
</protein>
<evidence type="ECO:0000313" key="2">
    <source>
        <dbReference type="Proteomes" id="UP000663929"/>
    </source>
</evidence>
<dbReference type="Proteomes" id="UP000663929">
    <property type="component" value="Chromosome"/>
</dbReference>
<keyword evidence="2" id="KW-1185">Reference proteome</keyword>
<proteinExistence type="predicted"/>
<dbReference type="KEGG" id="scor:J3U87_23145"/>
<sequence length="51" mass="5637">MSAHPTNPTLFSTDLSGSFLPWNPFKALISFFGALDFPKIYNTNQGFLAIT</sequence>
<dbReference type="RefSeq" id="WP_237378141.1">
    <property type="nucleotide sequence ID" value="NZ_CP071793.1"/>
</dbReference>
<evidence type="ECO:0000313" key="1">
    <source>
        <dbReference type="EMBL" id="QTD48486.1"/>
    </source>
</evidence>